<dbReference type="PROSITE" id="PS51257">
    <property type="entry name" value="PROKAR_LIPOPROTEIN"/>
    <property type="match status" value="1"/>
</dbReference>
<protein>
    <submittedName>
        <fullName evidence="11">Insulinase family protein</fullName>
    </submittedName>
</protein>
<comment type="cofactor">
    <cofactor evidence="1">
        <name>Zn(2+)</name>
        <dbReference type="ChEBI" id="CHEBI:29105"/>
    </cofactor>
</comment>
<evidence type="ECO:0000313" key="11">
    <source>
        <dbReference type="EMBL" id="MBC5852195.1"/>
    </source>
</evidence>
<comment type="similarity">
    <text evidence="2 8">Belongs to the peptidase M16 family.</text>
</comment>
<dbReference type="InterPro" id="IPR011765">
    <property type="entry name" value="Pept_M16_N"/>
</dbReference>
<evidence type="ECO:0000256" key="7">
    <source>
        <dbReference type="ARBA" id="ARBA00023049"/>
    </source>
</evidence>
<evidence type="ECO:0000256" key="3">
    <source>
        <dbReference type="ARBA" id="ARBA00022670"/>
    </source>
</evidence>
<comment type="caution">
    <text evidence="11">The sequence shown here is derived from an EMBL/GenBank/DDBJ whole genome shotgun (WGS) entry which is preliminary data.</text>
</comment>
<dbReference type="Gene3D" id="3.30.830.10">
    <property type="entry name" value="Metalloenzyme, LuxS/M16 peptidase-like"/>
    <property type="match status" value="4"/>
</dbReference>
<reference evidence="11" key="1">
    <citation type="submission" date="2020-08" db="EMBL/GenBank/DDBJ databases">
        <title>Genome Sequencing and Pan-Genome Analysis of Migratory bird Vibrio Strains, Inner Mongolia.</title>
        <authorList>
            <person name="Zheng L."/>
        </authorList>
    </citation>
    <scope>NUCLEOTIDE SEQUENCE</scope>
    <source>
        <strain evidence="11">M13F</strain>
    </source>
</reference>
<keyword evidence="3" id="KW-0645">Protease</keyword>
<organism evidence="11 12">
    <name type="scientific">Vibrio metschnikovii</name>
    <dbReference type="NCBI Taxonomy" id="28172"/>
    <lineage>
        <taxon>Bacteria</taxon>
        <taxon>Pseudomonadati</taxon>
        <taxon>Pseudomonadota</taxon>
        <taxon>Gammaproteobacteria</taxon>
        <taxon>Vibrionales</taxon>
        <taxon>Vibrionaceae</taxon>
        <taxon>Vibrio</taxon>
    </lineage>
</organism>
<dbReference type="GO" id="GO:0004222">
    <property type="term" value="F:metalloendopeptidase activity"/>
    <property type="evidence" value="ECO:0007669"/>
    <property type="project" value="InterPro"/>
</dbReference>
<evidence type="ECO:0000256" key="2">
    <source>
        <dbReference type="ARBA" id="ARBA00007261"/>
    </source>
</evidence>
<feature type="domain" description="Peptidase M16 C-terminal" evidence="10">
    <location>
        <begin position="200"/>
        <end position="373"/>
    </location>
</feature>
<dbReference type="RefSeq" id="WP_187026723.1">
    <property type="nucleotide sequence ID" value="NZ_JACRUP010000011.1"/>
</dbReference>
<feature type="domain" description="Peptidase M16 C-terminal" evidence="10">
    <location>
        <begin position="673"/>
        <end position="849"/>
    </location>
</feature>
<accession>A0A9X0RCX7</accession>
<dbReference type="GO" id="GO:0046872">
    <property type="term" value="F:metal ion binding"/>
    <property type="evidence" value="ECO:0007669"/>
    <property type="project" value="UniProtKB-KW"/>
</dbReference>
<evidence type="ECO:0000256" key="1">
    <source>
        <dbReference type="ARBA" id="ARBA00001947"/>
    </source>
</evidence>
<keyword evidence="7" id="KW-0482">Metalloprotease</keyword>
<evidence type="ECO:0000259" key="9">
    <source>
        <dbReference type="Pfam" id="PF00675"/>
    </source>
</evidence>
<keyword evidence="6" id="KW-0862">Zinc</keyword>
<dbReference type="AlphaFoldDB" id="A0A9X0RCX7"/>
<dbReference type="Pfam" id="PF05193">
    <property type="entry name" value="Peptidase_M16_C"/>
    <property type="match status" value="2"/>
</dbReference>
<dbReference type="PROSITE" id="PS00143">
    <property type="entry name" value="INSULINASE"/>
    <property type="match status" value="1"/>
</dbReference>
<evidence type="ECO:0000256" key="6">
    <source>
        <dbReference type="ARBA" id="ARBA00022833"/>
    </source>
</evidence>
<keyword evidence="12" id="KW-1185">Reference proteome</keyword>
<sequence length="920" mass="104847">MNTRIMAGLVSLSLLGCVSHHPTTLLQADQRWVTGQLENGLTYHLYPDHHQPVSIRFYVHAGSLQESPEQSGYAHFVEHMAFNGSIHYQHNDVIKMVQQTGASFGADLNAFTSYKETVYSLDLPDNLAIDKALLWFRDIADGLHFTPQEVEKEKGVIMGEFRYRISDDKPFEQKFYEQLIAKTIYAQHDVLGTRDSVQQATPERLKTFYQTWYQPQLTEIVITGNVTLEQGETWIQEYFADWQAGETRRPVLPSQTKLDTQDFIDYVAAGEHPSFSLLIDRGEHRITNHEQLINHRLDNIAEQLISYRLAAEFNQAAQVHTQLHTISYRILDQRYSLISVAFPYQQRGMVTDLTLSTLSSLRDFGVSEQELQVVLHSYQDDLLYATQNKHNRLPPEHANDRVWAISNQEVLQSDLDFQYGLKQLLSKASVEEVNRHLKQLLRSDATIIIGADRQETLSKLTNQRDHIQKTKQRRGIKTEIADINPALYRPIQQGEIISSQSIHTDPDIVHWQLENGVDAYLLRTYSGKKKLQLFYSSLGGYAALPNDLFYATDISPTVLMQSGLGDMNGAQTDSYLKRKNMSMATFIDTTSHWLRLEMNQKDLDEGFAMIHQFSTRPNLDLIKLDTTNQQHRANLSQFVATPLGQLIKAVSHDSYNPSSAHWFRDTQDQPIPTADQVMQVHQQLFQQGNFTLVIVGDVTPSTITPLLRQYIANIPLAPSQPLRLTADYSTSISSQLELPINTDNHTLIVHRYIAADSSVKSAKTVFLEDMLYRLATQRLLANIRENKGLDYTPEVIPLNKDSEPSSDWSFITTIDSAYVEQTQQAVQEVIESLTQHISQEEVQTVAKQLIVDLKPLQDRPEQMASMLSRYLIHGYGIEALMNIEDTANSIRAEEMQHRAKQMFGDTSIKQISIMTPKQSG</sequence>
<evidence type="ECO:0000256" key="8">
    <source>
        <dbReference type="RuleBase" id="RU004447"/>
    </source>
</evidence>
<dbReference type="InterPro" id="IPR011249">
    <property type="entry name" value="Metalloenz_LuxS/M16"/>
</dbReference>
<name>A0A9X0RCX7_VIBME</name>
<evidence type="ECO:0000313" key="12">
    <source>
        <dbReference type="Proteomes" id="UP000615796"/>
    </source>
</evidence>
<evidence type="ECO:0000259" key="10">
    <source>
        <dbReference type="Pfam" id="PF05193"/>
    </source>
</evidence>
<dbReference type="PANTHER" id="PTHR43690">
    <property type="entry name" value="NARDILYSIN"/>
    <property type="match status" value="1"/>
</dbReference>
<evidence type="ECO:0000256" key="4">
    <source>
        <dbReference type="ARBA" id="ARBA00022723"/>
    </source>
</evidence>
<dbReference type="PANTHER" id="PTHR43690:SF17">
    <property type="entry name" value="PROTEIN YHJJ"/>
    <property type="match status" value="1"/>
</dbReference>
<dbReference type="GO" id="GO:0006508">
    <property type="term" value="P:proteolysis"/>
    <property type="evidence" value="ECO:0007669"/>
    <property type="project" value="UniProtKB-KW"/>
</dbReference>
<feature type="domain" description="Peptidase M16 N-terminal" evidence="9">
    <location>
        <begin position="51"/>
        <end position="183"/>
    </location>
</feature>
<dbReference type="SUPFAM" id="SSF63411">
    <property type="entry name" value="LuxS/MPP-like metallohydrolase"/>
    <property type="match status" value="4"/>
</dbReference>
<evidence type="ECO:0000256" key="5">
    <source>
        <dbReference type="ARBA" id="ARBA00022801"/>
    </source>
</evidence>
<gene>
    <name evidence="11" type="ORF">H8Q88_14905</name>
</gene>
<proteinExistence type="inferred from homology"/>
<keyword evidence="5" id="KW-0378">Hydrolase</keyword>
<dbReference type="Pfam" id="PF00675">
    <property type="entry name" value="Peptidase_M16"/>
    <property type="match status" value="1"/>
</dbReference>
<dbReference type="InterPro" id="IPR007863">
    <property type="entry name" value="Peptidase_M16_C"/>
</dbReference>
<dbReference type="InterPro" id="IPR001431">
    <property type="entry name" value="Pept_M16_Zn_BS"/>
</dbReference>
<dbReference type="EMBL" id="JACRUP010000011">
    <property type="protein sequence ID" value="MBC5852195.1"/>
    <property type="molecule type" value="Genomic_DNA"/>
</dbReference>
<dbReference type="InterPro" id="IPR050626">
    <property type="entry name" value="Peptidase_M16"/>
</dbReference>
<dbReference type="Proteomes" id="UP000615796">
    <property type="component" value="Unassembled WGS sequence"/>
</dbReference>
<keyword evidence="4" id="KW-0479">Metal-binding</keyword>